<protein>
    <submittedName>
        <fullName evidence="1">Uncharacterized protein</fullName>
    </submittedName>
</protein>
<gene>
    <name evidence="1" type="ordered locus">zobellia_2042</name>
</gene>
<dbReference type="HOGENOM" id="CLU_1822381_0_0_10"/>
<dbReference type="Proteomes" id="UP000008898">
    <property type="component" value="Chromosome"/>
</dbReference>
<dbReference type="KEGG" id="zga:ZOBELLIA_2042"/>
<accession>G0L5D1</accession>
<dbReference type="EMBL" id="FP476056">
    <property type="protein sequence ID" value="CAZ96170.1"/>
    <property type="molecule type" value="Genomic_DNA"/>
</dbReference>
<dbReference type="AlphaFoldDB" id="G0L5D1"/>
<reference evidence="2" key="1">
    <citation type="submission" date="2009-07" db="EMBL/GenBank/DDBJ databases">
        <title>Complete genome sequence of Zobellia galactanivorans Dsij.</title>
        <authorList>
            <consortium name="Genoscope - CEA"/>
        </authorList>
    </citation>
    <scope>NUCLEOTIDE SEQUENCE [LARGE SCALE GENOMIC DNA]</scope>
    <source>
        <strain evidence="2">DSM 12802 / CCUG 47099 / CIP 106680 / NCIMB 13871 / Dsij</strain>
    </source>
</reference>
<evidence type="ECO:0000313" key="2">
    <source>
        <dbReference type="Proteomes" id="UP000008898"/>
    </source>
</evidence>
<proteinExistence type="predicted"/>
<dbReference type="PATRIC" id="fig|63186.3.peg.2009"/>
<sequence length="156" mass="18500">MDSPIFLKLPQMIPQTEIELETWMKRHCYNFNSYSINGNAILEGFGIDKIKGEFIWYYTERGIKENIKIFNTEKELIAYAFDQIQSDKWAKTHCIGMTTSKEEKIELSEELRKRDIEFIQDEIPYFGPERPAYRTFVLGCDVLKTKDLKSKYFKTV</sequence>
<name>G0L5D1_ZOBGA</name>
<evidence type="ECO:0000313" key="1">
    <source>
        <dbReference type="EMBL" id="CAZ96170.1"/>
    </source>
</evidence>
<organism evidence="1 2">
    <name type="scientific">Zobellia galactanivorans (strain DSM 12802 / CCUG 47099 / CIP 106680 / NCIMB 13871 / Dsij)</name>
    <dbReference type="NCBI Taxonomy" id="63186"/>
    <lineage>
        <taxon>Bacteria</taxon>
        <taxon>Pseudomonadati</taxon>
        <taxon>Bacteroidota</taxon>
        <taxon>Flavobacteriia</taxon>
        <taxon>Flavobacteriales</taxon>
        <taxon>Flavobacteriaceae</taxon>
        <taxon>Zobellia</taxon>
    </lineage>
</organism>
<keyword evidence="2" id="KW-1185">Reference proteome</keyword>
<reference evidence="1 2" key="2">
    <citation type="journal article" date="2012" name="Environ. Microbiol.">
        <title>Characterization of the first alginolytic operons in a marine bacterium: from their emergence in marine Flavobacteriia to their independent transfers to marine Proteobacteria and human gut Bacteroides.</title>
        <authorList>
            <person name="Thomas F."/>
            <person name="Barbeyron T."/>
            <person name="Tonon T."/>
            <person name="Genicot S."/>
            <person name="Czjzek M."/>
            <person name="Michel G."/>
        </authorList>
    </citation>
    <scope>NUCLEOTIDE SEQUENCE [LARGE SCALE GENOMIC DNA]</scope>
    <source>
        <strain evidence="2">DSM 12802 / CCUG 47099 / CIP 106680 / NCIMB 13871 / Dsij</strain>
    </source>
</reference>